<dbReference type="Proteomes" id="UP001234297">
    <property type="component" value="Chromosome 3"/>
</dbReference>
<protein>
    <submittedName>
        <fullName evidence="1">Uncharacterized protein</fullName>
    </submittedName>
</protein>
<accession>A0ACC2LW15</accession>
<name>A0ACC2LW15_PERAE</name>
<sequence length="122" mass="13919">MGGACRNGGYPFHILGQDRNQKAKHIRGFLDNSYSSQIALRLGHHTNLIALHSCSLKILTVVCSSCWVIWVHHYADTAKCSLLPTLGSLREQPRHWITGTEHLLDRTLACRCQKKMRWKQLN</sequence>
<evidence type="ECO:0000313" key="1">
    <source>
        <dbReference type="EMBL" id="KAJ8637097.1"/>
    </source>
</evidence>
<reference evidence="1 2" key="1">
    <citation type="journal article" date="2022" name="Hortic Res">
        <title>A haplotype resolved chromosomal level avocado genome allows analysis of novel avocado genes.</title>
        <authorList>
            <person name="Nath O."/>
            <person name="Fletcher S.J."/>
            <person name="Hayward A."/>
            <person name="Shaw L.M."/>
            <person name="Masouleh A.K."/>
            <person name="Furtado A."/>
            <person name="Henry R.J."/>
            <person name="Mitter N."/>
        </authorList>
    </citation>
    <scope>NUCLEOTIDE SEQUENCE [LARGE SCALE GENOMIC DNA]</scope>
    <source>
        <strain evidence="2">cv. Hass</strain>
    </source>
</reference>
<organism evidence="1 2">
    <name type="scientific">Persea americana</name>
    <name type="common">Avocado</name>
    <dbReference type="NCBI Taxonomy" id="3435"/>
    <lineage>
        <taxon>Eukaryota</taxon>
        <taxon>Viridiplantae</taxon>
        <taxon>Streptophyta</taxon>
        <taxon>Embryophyta</taxon>
        <taxon>Tracheophyta</taxon>
        <taxon>Spermatophyta</taxon>
        <taxon>Magnoliopsida</taxon>
        <taxon>Magnoliidae</taxon>
        <taxon>Laurales</taxon>
        <taxon>Lauraceae</taxon>
        <taxon>Persea</taxon>
    </lineage>
</organism>
<evidence type="ECO:0000313" key="2">
    <source>
        <dbReference type="Proteomes" id="UP001234297"/>
    </source>
</evidence>
<keyword evidence="2" id="KW-1185">Reference proteome</keyword>
<comment type="caution">
    <text evidence="1">The sequence shown here is derived from an EMBL/GenBank/DDBJ whole genome shotgun (WGS) entry which is preliminary data.</text>
</comment>
<gene>
    <name evidence="1" type="ORF">MRB53_011364</name>
</gene>
<proteinExistence type="predicted"/>
<dbReference type="EMBL" id="CM056811">
    <property type="protein sequence ID" value="KAJ8637097.1"/>
    <property type="molecule type" value="Genomic_DNA"/>
</dbReference>